<comment type="caution">
    <text evidence="1">The sequence shown here is derived from an EMBL/GenBank/DDBJ whole genome shotgun (WGS) entry which is preliminary data.</text>
</comment>
<proteinExistence type="predicted"/>
<accession>A0A392NVJ7</accession>
<feature type="non-terminal residue" evidence="1">
    <location>
        <position position="27"/>
    </location>
</feature>
<protein>
    <submittedName>
        <fullName evidence="1">Uncharacterized protein</fullName>
    </submittedName>
</protein>
<sequence>MLHQSSFWSSDPWTVPGAIGYFVSLPK</sequence>
<name>A0A392NVJ7_9FABA</name>
<dbReference type="AlphaFoldDB" id="A0A392NVJ7"/>
<organism evidence="1 2">
    <name type="scientific">Trifolium medium</name>
    <dbReference type="NCBI Taxonomy" id="97028"/>
    <lineage>
        <taxon>Eukaryota</taxon>
        <taxon>Viridiplantae</taxon>
        <taxon>Streptophyta</taxon>
        <taxon>Embryophyta</taxon>
        <taxon>Tracheophyta</taxon>
        <taxon>Spermatophyta</taxon>
        <taxon>Magnoliopsida</taxon>
        <taxon>eudicotyledons</taxon>
        <taxon>Gunneridae</taxon>
        <taxon>Pentapetalae</taxon>
        <taxon>rosids</taxon>
        <taxon>fabids</taxon>
        <taxon>Fabales</taxon>
        <taxon>Fabaceae</taxon>
        <taxon>Papilionoideae</taxon>
        <taxon>50 kb inversion clade</taxon>
        <taxon>NPAAA clade</taxon>
        <taxon>Hologalegina</taxon>
        <taxon>IRL clade</taxon>
        <taxon>Trifolieae</taxon>
        <taxon>Trifolium</taxon>
    </lineage>
</organism>
<keyword evidence="2" id="KW-1185">Reference proteome</keyword>
<evidence type="ECO:0000313" key="1">
    <source>
        <dbReference type="EMBL" id="MCI03472.1"/>
    </source>
</evidence>
<evidence type="ECO:0000313" key="2">
    <source>
        <dbReference type="Proteomes" id="UP000265520"/>
    </source>
</evidence>
<dbReference type="EMBL" id="LXQA010052286">
    <property type="protein sequence ID" value="MCI03472.1"/>
    <property type="molecule type" value="Genomic_DNA"/>
</dbReference>
<dbReference type="Proteomes" id="UP000265520">
    <property type="component" value="Unassembled WGS sequence"/>
</dbReference>
<reference evidence="1 2" key="1">
    <citation type="journal article" date="2018" name="Front. Plant Sci.">
        <title>Red Clover (Trifolium pratense) and Zigzag Clover (T. medium) - A Picture of Genomic Similarities and Differences.</title>
        <authorList>
            <person name="Dluhosova J."/>
            <person name="Istvanek J."/>
            <person name="Nedelnik J."/>
            <person name="Repkova J."/>
        </authorList>
    </citation>
    <scope>NUCLEOTIDE SEQUENCE [LARGE SCALE GENOMIC DNA]</scope>
    <source>
        <strain evidence="2">cv. 10/8</strain>
        <tissue evidence="1">Leaf</tissue>
    </source>
</reference>